<protein>
    <submittedName>
        <fullName evidence="6">LysR family transcriptional regulator</fullName>
    </submittedName>
</protein>
<dbReference type="InterPro" id="IPR005119">
    <property type="entry name" value="LysR_subst-bd"/>
</dbReference>
<evidence type="ECO:0000256" key="2">
    <source>
        <dbReference type="ARBA" id="ARBA00023015"/>
    </source>
</evidence>
<dbReference type="Gene3D" id="1.10.10.10">
    <property type="entry name" value="Winged helix-like DNA-binding domain superfamily/Winged helix DNA-binding domain"/>
    <property type="match status" value="1"/>
</dbReference>
<dbReference type="PANTHER" id="PTHR30537">
    <property type="entry name" value="HTH-TYPE TRANSCRIPTIONAL REGULATOR"/>
    <property type="match status" value="1"/>
</dbReference>
<dbReference type="Pfam" id="PF00126">
    <property type="entry name" value="HTH_1"/>
    <property type="match status" value="1"/>
</dbReference>
<gene>
    <name evidence="6" type="ORF">JKV55_14295</name>
</gene>
<keyword evidence="2" id="KW-0805">Transcription regulation</keyword>
<dbReference type="PANTHER" id="PTHR30537:SF74">
    <property type="entry name" value="HTH-TYPE TRANSCRIPTIONAL REGULATOR TRPI"/>
    <property type="match status" value="1"/>
</dbReference>
<evidence type="ECO:0000313" key="7">
    <source>
        <dbReference type="Proteomes" id="UP000638570"/>
    </source>
</evidence>
<evidence type="ECO:0000313" key="6">
    <source>
        <dbReference type="EMBL" id="MBL1378488.1"/>
    </source>
</evidence>
<accession>A0ABS1QUF7</accession>
<dbReference type="InterPro" id="IPR036388">
    <property type="entry name" value="WH-like_DNA-bd_sf"/>
</dbReference>
<evidence type="ECO:0000256" key="3">
    <source>
        <dbReference type="ARBA" id="ARBA00023125"/>
    </source>
</evidence>
<proteinExistence type="inferred from homology"/>
<dbReference type="PROSITE" id="PS50931">
    <property type="entry name" value="HTH_LYSR"/>
    <property type="match status" value="1"/>
</dbReference>
<evidence type="ECO:0000256" key="1">
    <source>
        <dbReference type="ARBA" id="ARBA00009437"/>
    </source>
</evidence>
<dbReference type="InterPro" id="IPR036390">
    <property type="entry name" value="WH_DNA-bd_sf"/>
</dbReference>
<keyword evidence="7" id="KW-1185">Reference proteome</keyword>
<organism evidence="6 7">
    <name type="scientific">Zobellella iuensis</name>
    <dbReference type="NCBI Taxonomy" id="2803811"/>
    <lineage>
        <taxon>Bacteria</taxon>
        <taxon>Pseudomonadati</taxon>
        <taxon>Pseudomonadota</taxon>
        <taxon>Gammaproteobacteria</taxon>
        <taxon>Aeromonadales</taxon>
        <taxon>Aeromonadaceae</taxon>
        <taxon>Zobellella</taxon>
    </lineage>
</organism>
<comment type="similarity">
    <text evidence="1">Belongs to the LysR transcriptional regulatory family.</text>
</comment>
<dbReference type="Gene3D" id="3.40.190.10">
    <property type="entry name" value="Periplasmic binding protein-like II"/>
    <property type="match status" value="2"/>
</dbReference>
<dbReference type="SUPFAM" id="SSF53850">
    <property type="entry name" value="Periplasmic binding protein-like II"/>
    <property type="match status" value="1"/>
</dbReference>
<dbReference type="PRINTS" id="PR00039">
    <property type="entry name" value="HTHLYSR"/>
</dbReference>
<name>A0ABS1QUF7_9GAMM</name>
<dbReference type="EMBL" id="JAERTZ010000026">
    <property type="protein sequence ID" value="MBL1378488.1"/>
    <property type="molecule type" value="Genomic_DNA"/>
</dbReference>
<dbReference type="Proteomes" id="UP000638570">
    <property type="component" value="Unassembled WGS sequence"/>
</dbReference>
<dbReference type="InterPro" id="IPR000847">
    <property type="entry name" value="LysR_HTH_N"/>
</dbReference>
<comment type="caution">
    <text evidence="6">The sequence shown here is derived from an EMBL/GenBank/DDBJ whole genome shotgun (WGS) entry which is preliminary data.</text>
</comment>
<feature type="domain" description="HTH lysR-type" evidence="5">
    <location>
        <begin position="13"/>
        <end position="70"/>
    </location>
</feature>
<evidence type="ECO:0000256" key="4">
    <source>
        <dbReference type="ARBA" id="ARBA00023163"/>
    </source>
</evidence>
<sequence length="301" mass="33785">MEAKMYRPFKTLPPLDSLLFFEAVARHGSFTRAAAELCLTQSAVSKQIKVLESSLGLALFERQPRGITLTRAGMALFGELTPLLQQLQRSVERLRAAHNTSSLTLVCTHAVAHYWLFPRLVEFNKACPGLAVHVNSTNDINEYSLDECDLGILYGDGNWPSLRAEPLFEERVYPICSRELVLDEPADVAGLRELPLIQLDSSAWNCIDWADWFRHFGVDYRPPANVPSFNQVTLAFNGVLQGMGVGLGWDFMAREQLEAGLLRRVGPFCYATGRADYLVHNRHKPLSTAAETFRCWLLENG</sequence>
<dbReference type="Pfam" id="PF03466">
    <property type="entry name" value="LysR_substrate"/>
    <property type="match status" value="1"/>
</dbReference>
<dbReference type="SUPFAM" id="SSF46785">
    <property type="entry name" value="Winged helix' DNA-binding domain"/>
    <property type="match status" value="1"/>
</dbReference>
<dbReference type="RefSeq" id="WP_202087098.1">
    <property type="nucleotide sequence ID" value="NZ_JAERTZ010000026.1"/>
</dbReference>
<dbReference type="CDD" id="cd08432">
    <property type="entry name" value="PBP2_GcdR_TrpI_HvrB_AmpR_like"/>
    <property type="match status" value="1"/>
</dbReference>
<keyword evidence="4" id="KW-0804">Transcription</keyword>
<reference evidence="7" key="1">
    <citation type="submission" date="2021-01" db="EMBL/GenBank/DDBJ databases">
        <title>Genome public.</title>
        <authorList>
            <person name="Liu C."/>
            <person name="Sun Q."/>
        </authorList>
    </citation>
    <scope>NUCLEOTIDE SEQUENCE [LARGE SCALE GENOMIC DNA]</scope>
    <source>
        <strain evidence="7">CGMCC 1.18722</strain>
    </source>
</reference>
<dbReference type="InterPro" id="IPR058163">
    <property type="entry name" value="LysR-type_TF_proteobact-type"/>
</dbReference>
<evidence type="ECO:0000259" key="5">
    <source>
        <dbReference type="PROSITE" id="PS50931"/>
    </source>
</evidence>
<keyword evidence="3" id="KW-0238">DNA-binding</keyword>